<organism evidence="1 2">
    <name type="scientific">Cryptolaemus montrouzieri</name>
    <dbReference type="NCBI Taxonomy" id="559131"/>
    <lineage>
        <taxon>Eukaryota</taxon>
        <taxon>Metazoa</taxon>
        <taxon>Ecdysozoa</taxon>
        <taxon>Arthropoda</taxon>
        <taxon>Hexapoda</taxon>
        <taxon>Insecta</taxon>
        <taxon>Pterygota</taxon>
        <taxon>Neoptera</taxon>
        <taxon>Endopterygota</taxon>
        <taxon>Coleoptera</taxon>
        <taxon>Polyphaga</taxon>
        <taxon>Cucujiformia</taxon>
        <taxon>Coccinelloidea</taxon>
        <taxon>Coccinellidae</taxon>
        <taxon>Scymninae</taxon>
        <taxon>Scymnini</taxon>
        <taxon>Cryptolaemus</taxon>
    </lineage>
</organism>
<keyword evidence="2" id="KW-1185">Reference proteome</keyword>
<gene>
    <name evidence="1" type="ORF">HHI36_002522</name>
</gene>
<name>A0ABD2PBC8_9CUCU</name>
<dbReference type="Proteomes" id="UP001516400">
    <property type="component" value="Unassembled WGS sequence"/>
</dbReference>
<dbReference type="AlphaFoldDB" id="A0ABD2PBC8"/>
<sequence length="306" mass="34631">MEYISCYLKVIDILLYENVVVAKTKLKESNLNITLHANKQYFSLCTILEFLLSNEETPYFTCSDVINRKRNISNFLSWFDVPVLESYIPFGYIEDIISYFEEYKHDKIGLLLQKQKFNRTDRKLRTHIGVGTVASLYFDENIAQNENFELVQRDSVSKSMESKSLVHRASTTIHGSLNSNSLKSETIQGPETINIDIESESIHRIPEENSHTLSNHPAASIGSKSTALVHGDPEILESIHRTPETIFPSISNHSLIFIESNSTAVIQRAPEIFDSFSNTSRTSLLSESIHAETICDSCNKSSCVLL</sequence>
<proteinExistence type="predicted"/>
<protein>
    <submittedName>
        <fullName evidence="1">Uncharacterized protein</fullName>
    </submittedName>
</protein>
<evidence type="ECO:0000313" key="2">
    <source>
        <dbReference type="Proteomes" id="UP001516400"/>
    </source>
</evidence>
<accession>A0ABD2PBC8</accession>
<evidence type="ECO:0000313" key="1">
    <source>
        <dbReference type="EMBL" id="KAL3288071.1"/>
    </source>
</evidence>
<dbReference type="EMBL" id="JABFTP020000185">
    <property type="protein sequence ID" value="KAL3288071.1"/>
    <property type="molecule type" value="Genomic_DNA"/>
</dbReference>
<reference evidence="1 2" key="1">
    <citation type="journal article" date="2021" name="BMC Biol.">
        <title>Horizontally acquired antibacterial genes associated with adaptive radiation of ladybird beetles.</title>
        <authorList>
            <person name="Li H.S."/>
            <person name="Tang X.F."/>
            <person name="Huang Y.H."/>
            <person name="Xu Z.Y."/>
            <person name="Chen M.L."/>
            <person name="Du X.Y."/>
            <person name="Qiu B.Y."/>
            <person name="Chen P.T."/>
            <person name="Zhang W."/>
            <person name="Slipinski A."/>
            <person name="Escalona H.E."/>
            <person name="Waterhouse R.M."/>
            <person name="Zwick A."/>
            <person name="Pang H."/>
        </authorList>
    </citation>
    <scope>NUCLEOTIDE SEQUENCE [LARGE SCALE GENOMIC DNA]</scope>
    <source>
        <strain evidence="1">SYSU2018</strain>
    </source>
</reference>
<comment type="caution">
    <text evidence="1">The sequence shown here is derived from an EMBL/GenBank/DDBJ whole genome shotgun (WGS) entry which is preliminary data.</text>
</comment>